<dbReference type="Pfam" id="PF09830">
    <property type="entry name" value="ATP_transf"/>
    <property type="match status" value="1"/>
</dbReference>
<proteinExistence type="predicted"/>
<feature type="domain" description="Ap4A phosphorylase 1/2 N-terminal" evidence="2">
    <location>
        <begin position="21"/>
        <end position="176"/>
    </location>
</feature>
<dbReference type="Proteomes" id="UP001147733">
    <property type="component" value="Unassembled WGS sequence"/>
</dbReference>
<dbReference type="EMBL" id="JAPQKT010000006">
    <property type="protein sequence ID" value="KAJ5227382.1"/>
    <property type="molecule type" value="Genomic_DNA"/>
</dbReference>
<gene>
    <name evidence="3" type="ORF">N7469_007388</name>
</gene>
<dbReference type="GeneID" id="81385473"/>
<dbReference type="InterPro" id="IPR019200">
    <property type="entry name" value="ATP_adenylylTrfase_C"/>
</dbReference>
<dbReference type="GO" id="GO:0005524">
    <property type="term" value="F:ATP binding"/>
    <property type="evidence" value="ECO:0007669"/>
    <property type="project" value="InterPro"/>
</dbReference>
<evidence type="ECO:0000259" key="1">
    <source>
        <dbReference type="Pfam" id="PF09830"/>
    </source>
</evidence>
<dbReference type="InterPro" id="IPR009163">
    <property type="entry name" value="Ap4A_phos1/2"/>
</dbReference>
<keyword evidence="4" id="KW-1185">Reference proteome</keyword>
<organism evidence="3 4">
    <name type="scientific">Penicillium citrinum</name>
    <dbReference type="NCBI Taxonomy" id="5077"/>
    <lineage>
        <taxon>Eukaryota</taxon>
        <taxon>Fungi</taxon>
        <taxon>Dikarya</taxon>
        <taxon>Ascomycota</taxon>
        <taxon>Pezizomycotina</taxon>
        <taxon>Eurotiomycetes</taxon>
        <taxon>Eurotiomycetidae</taxon>
        <taxon>Eurotiales</taxon>
        <taxon>Aspergillaceae</taxon>
        <taxon>Penicillium</taxon>
    </lineage>
</organism>
<feature type="domain" description="ATP adenylyltransferase C-terminal" evidence="1">
    <location>
        <begin position="205"/>
        <end position="304"/>
    </location>
</feature>
<dbReference type="RefSeq" id="XP_056499747.1">
    <property type="nucleotide sequence ID" value="XM_056646306.1"/>
</dbReference>
<dbReference type="GO" id="GO:0003877">
    <property type="term" value="F:ATP:ADP adenylyltransferase activity"/>
    <property type="evidence" value="ECO:0007669"/>
    <property type="project" value="InterPro"/>
</dbReference>
<dbReference type="Pfam" id="PF19327">
    <property type="entry name" value="Ap4A_phos_N"/>
    <property type="match status" value="1"/>
</dbReference>
<evidence type="ECO:0000313" key="3">
    <source>
        <dbReference type="EMBL" id="KAJ5227382.1"/>
    </source>
</evidence>
<evidence type="ECO:0000313" key="4">
    <source>
        <dbReference type="Proteomes" id="UP001147733"/>
    </source>
</evidence>
<evidence type="ECO:0000259" key="2">
    <source>
        <dbReference type="Pfam" id="PF19327"/>
    </source>
</evidence>
<dbReference type="Gene3D" id="3.30.428.70">
    <property type="match status" value="1"/>
</dbReference>
<dbReference type="OrthoDB" id="10267950at2759"/>
<reference evidence="3" key="1">
    <citation type="submission" date="2022-11" db="EMBL/GenBank/DDBJ databases">
        <authorList>
            <person name="Petersen C."/>
        </authorList>
    </citation>
    <scope>NUCLEOTIDE SEQUENCE</scope>
    <source>
        <strain evidence="3">IBT 23319</strain>
    </source>
</reference>
<comment type="caution">
    <text evidence="3">The sequence shown here is derived from an EMBL/GenBank/DDBJ whole genome shotgun (WGS) entry which is preliminary data.</text>
</comment>
<dbReference type="InterPro" id="IPR045759">
    <property type="entry name" value="Ap4A_phos1/2_N"/>
</dbReference>
<reference evidence="3" key="2">
    <citation type="journal article" date="2023" name="IMA Fungus">
        <title>Comparative genomic study of the Penicillium genus elucidates a diverse pangenome and 15 lateral gene transfer events.</title>
        <authorList>
            <person name="Petersen C."/>
            <person name="Sorensen T."/>
            <person name="Nielsen M.R."/>
            <person name="Sondergaard T.E."/>
            <person name="Sorensen J.L."/>
            <person name="Fitzpatrick D.A."/>
            <person name="Frisvad J.C."/>
            <person name="Nielsen K.L."/>
        </authorList>
    </citation>
    <scope>NUCLEOTIDE SEQUENCE</scope>
    <source>
        <strain evidence="3">IBT 23319</strain>
    </source>
</reference>
<dbReference type="InterPro" id="IPR043171">
    <property type="entry name" value="Ap4A_phos1/2-like"/>
</dbReference>
<accession>A0A9W9NWD0</accession>
<dbReference type="SUPFAM" id="SSF54197">
    <property type="entry name" value="HIT-like"/>
    <property type="match status" value="1"/>
</dbReference>
<dbReference type="InterPro" id="IPR036265">
    <property type="entry name" value="HIT-like_sf"/>
</dbReference>
<protein>
    <recommendedName>
        <fullName evidence="5">Phosphorylase</fullName>
    </recommendedName>
</protein>
<name>A0A9W9NWD0_PENCI</name>
<evidence type="ECO:0008006" key="5">
    <source>
        <dbReference type="Google" id="ProtNLM"/>
    </source>
</evidence>
<dbReference type="PANTHER" id="PTHR38420:SF1">
    <property type="entry name" value="PUTATIVE (AFU_ORTHOLOGUE AFUA_5G14690)-RELATED"/>
    <property type="match status" value="1"/>
</dbReference>
<sequence length="311" mass="35118">MPLDVNYDEICSKFDRLISEGIIKFKPSHPVVINDNGMTFCFNVVESLNDKPQAGDPFKSAQLTQKNASGADEQLKTFGPGSDLAFDHPDICITKVNDTHWLVINKFPVFRPMLLLLTVDSFRRQHEPLDAEDMEAAWSLLSGLEKEHYVFFNCTVTAGSSRAHKHLQVIPAPGSSEAYSDEFKFFPDYDELPEKDVPSCVYFIERFRDLPNGRIDSSHQLIESYRRLLQQTAEALNINEAPYPHNLVLTKRWMVMIPRREKVYEGLTANAPGMVGSVYVQSESDLDKWKQAGPANVLAGLGIPRRSLRGV</sequence>
<dbReference type="PANTHER" id="PTHR38420">
    <property type="entry name" value="AP-4-A PHOSPHORYLASE II"/>
    <property type="match status" value="1"/>
</dbReference>
<dbReference type="GO" id="GO:0009117">
    <property type="term" value="P:nucleotide metabolic process"/>
    <property type="evidence" value="ECO:0007669"/>
    <property type="project" value="InterPro"/>
</dbReference>
<dbReference type="AlphaFoldDB" id="A0A9W9NWD0"/>